<comment type="caution">
    <text evidence="1">The sequence shown here is derived from an EMBL/GenBank/DDBJ whole genome shotgun (WGS) entry which is preliminary data.</text>
</comment>
<reference evidence="1 2" key="1">
    <citation type="submission" date="2016-04" db="EMBL/GenBank/DDBJ databases">
        <title>Genome analyses suggest a sexual origin of heterokaryosis in a supposedly ancient asexual fungus.</title>
        <authorList>
            <person name="Ropars J."/>
            <person name="Sedzielewska K."/>
            <person name="Noel J."/>
            <person name="Charron P."/>
            <person name="Farinelli L."/>
            <person name="Marton T."/>
            <person name="Kruger M."/>
            <person name="Pelin A."/>
            <person name="Brachmann A."/>
            <person name="Corradi N."/>
        </authorList>
    </citation>
    <scope>NUCLEOTIDE SEQUENCE [LARGE SCALE GENOMIC DNA]</scope>
    <source>
        <strain evidence="1 2">A5</strain>
    </source>
</reference>
<sequence>MPKTNFSNSDELNKENNKIVECDEYLNFHLFNIYSMDTMSTLFQKAINDYSFGYSTELTGNLIKWNIHIGDDYNKKNIIYVTIDHKLVASSLFNNDDIVILTTFGILIYTFNENNKSSDNDKHIFLNYFYSMELTFNRKKDMKILQYYKKMFSKSTLPSPNYDSFRSLDGWISDVKNNKLILLKYGVELLKFAIIEHKLELIDDIYKK</sequence>
<feature type="non-terminal residue" evidence="1">
    <location>
        <position position="208"/>
    </location>
</feature>
<dbReference type="Proteomes" id="UP000232722">
    <property type="component" value="Unassembled WGS sequence"/>
</dbReference>
<gene>
    <name evidence="1" type="ORF">RhiirA5_443790</name>
</gene>
<accession>A0A2N0NDS0</accession>
<dbReference type="EMBL" id="LLXJ01010245">
    <property type="protein sequence ID" value="PKB92679.1"/>
    <property type="molecule type" value="Genomic_DNA"/>
</dbReference>
<protein>
    <submittedName>
        <fullName evidence="1">Uncharacterized protein</fullName>
    </submittedName>
</protein>
<dbReference type="AlphaFoldDB" id="A0A2N0NDS0"/>
<name>A0A2N0NDS0_9GLOM</name>
<evidence type="ECO:0000313" key="2">
    <source>
        <dbReference type="Proteomes" id="UP000232722"/>
    </source>
</evidence>
<organism evidence="1 2">
    <name type="scientific">Rhizophagus irregularis</name>
    <dbReference type="NCBI Taxonomy" id="588596"/>
    <lineage>
        <taxon>Eukaryota</taxon>
        <taxon>Fungi</taxon>
        <taxon>Fungi incertae sedis</taxon>
        <taxon>Mucoromycota</taxon>
        <taxon>Glomeromycotina</taxon>
        <taxon>Glomeromycetes</taxon>
        <taxon>Glomerales</taxon>
        <taxon>Glomeraceae</taxon>
        <taxon>Rhizophagus</taxon>
    </lineage>
</organism>
<proteinExistence type="predicted"/>
<evidence type="ECO:0000313" key="1">
    <source>
        <dbReference type="EMBL" id="PKB92679.1"/>
    </source>
</evidence>
<reference evidence="1 2" key="2">
    <citation type="submission" date="2017-09" db="EMBL/GenBank/DDBJ databases">
        <title>Extensive intraspecific genome diversity in a model arbuscular mycorrhizal fungus.</title>
        <authorList>
            <person name="Chen E.C."/>
            <person name="Morin E."/>
            <person name="Beaudet D."/>
            <person name="Noel J."/>
            <person name="Ndikumana S."/>
            <person name="Charron P."/>
            <person name="St-Onge C."/>
            <person name="Giorgi J."/>
            <person name="Grigoriev I.V."/>
            <person name="Roux C."/>
            <person name="Martin F.M."/>
            <person name="Corradi N."/>
        </authorList>
    </citation>
    <scope>NUCLEOTIDE SEQUENCE [LARGE SCALE GENOMIC DNA]</scope>
    <source>
        <strain evidence="1 2">A5</strain>
    </source>
</reference>